<reference evidence="2" key="1">
    <citation type="journal article" date="2020" name="Nature">
        <title>Giant virus diversity and host interactions through global metagenomics.</title>
        <authorList>
            <person name="Schulz F."/>
            <person name="Roux S."/>
            <person name="Paez-Espino D."/>
            <person name="Jungbluth S."/>
            <person name="Walsh D.A."/>
            <person name="Denef V.J."/>
            <person name="McMahon K.D."/>
            <person name="Konstantinidis K.T."/>
            <person name="Eloe-Fadrosh E.A."/>
            <person name="Kyrpides N.C."/>
            <person name="Woyke T."/>
        </authorList>
    </citation>
    <scope>NUCLEOTIDE SEQUENCE</scope>
    <source>
        <strain evidence="2">GVMAG-M-3300023179-63</strain>
    </source>
</reference>
<keyword evidence="1" id="KW-1133">Transmembrane helix</keyword>
<evidence type="ECO:0000313" key="2">
    <source>
        <dbReference type="EMBL" id="QHT75161.1"/>
    </source>
</evidence>
<feature type="transmembrane region" description="Helical" evidence="1">
    <location>
        <begin position="20"/>
        <end position="40"/>
    </location>
</feature>
<keyword evidence="1" id="KW-0472">Membrane</keyword>
<dbReference type="EMBL" id="MN739864">
    <property type="protein sequence ID" value="QHT75161.1"/>
    <property type="molecule type" value="Genomic_DNA"/>
</dbReference>
<dbReference type="AlphaFoldDB" id="A0A6C0H3N8"/>
<evidence type="ECO:0000256" key="1">
    <source>
        <dbReference type="SAM" id="Phobius"/>
    </source>
</evidence>
<accession>A0A6C0H3N8</accession>
<keyword evidence="1" id="KW-0812">Transmembrane</keyword>
<name>A0A6C0H3N8_9ZZZZ</name>
<organism evidence="2">
    <name type="scientific">viral metagenome</name>
    <dbReference type="NCBI Taxonomy" id="1070528"/>
    <lineage>
        <taxon>unclassified sequences</taxon>
        <taxon>metagenomes</taxon>
        <taxon>organismal metagenomes</taxon>
    </lineage>
</organism>
<proteinExistence type="predicted"/>
<sequence>MVKTGVLKTIKNNISFRKSIIILGLLALLAVVLFSLLNNYSVENFKPRSNAKIEVMIWTDDNGSLDNTFVKNEWLEFVAKYEKYATFGYGTLTEYVTYVNGLSKSFGKNIDKKYTQEDFKSFKDQLPFVSMVVEIDKVRDYVGYAIGSSLTTENIKNTLFLNINKYYRNLYSDAHISTPTPIATAPTALAAAPPAVAAPAAAPTAPSWMKLPGT</sequence>
<protein>
    <submittedName>
        <fullName evidence="2">Uncharacterized protein</fullName>
    </submittedName>
</protein>